<dbReference type="PANTHER" id="PTHR48081:SF33">
    <property type="entry name" value="KYNURENINE FORMAMIDASE"/>
    <property type="match status" value="1"/>
</dbReference>
<dbReference type="KEGG" id="ptaw:DW352_17295"/>
<evidence type="ECO:0000313" key="3">
    <source>
        <dbReference type="EMBL" id="AXK82128.1"/>
    </source>
</evidence>
<feature type="domain" description="BD-FAE-like" evidence="2">
    <location>
        <begin position="52"/>
        <end position="182"/>
    </location>
</feature>
<dbReference type="EMBL" id="CP031417">
    <property type="protein sequence ID" value="AXK82128.1"/>
    <property type="molecule type" value="Genomic_DNA"/>
</dbReference>
<dbReference type="RefSeq" id="WP_115692507.1">
    <property type="nucleotide sequence ID" value="NZ_CP031417.1"/>
</dbReference>
<dbReference type="AlphaFoldDB" id="A0A345ZYY1"/>
<evidence type="ECO:0000256" key="1">
    <source>
        <dbReference type="ARBA" id="ARBA00022801"/>
    </source>
</evidence>
<dbReference type="InterPro" id="IPR050300">
    <property type="entry name" value="GDXG_lipolytic_enzyme"/>
</dbReference>
<protein>
    <submittedName>
        <fullName evidence="3">Alpha/beta hydrolase</fullName>
    </submittedName>
</protein>
<name>A0A345ZYY1_9HYPH</name>
<dbReference type="SUPFAM" id="SSF53474">
    <property type="entry name" value="alpha/beta-Hydrolases"/>
    <property type="match status" value="1"/>
</dbReference>
<organism evidence="3 4">
    <name type="scientific">Pseudolabrys taiwanensis</name>
    <dbReference type="NCBI Taxonomy" id="331696"/>
    <lineage>
        <taxon>Bacteria</taxon>
        <taxon>Pseudomonadati</taxon>
        <taxon>Pseudomonadota</taxon>
        <taxon>Alphaproteobacteria</taxon>
        <taxon>Hyphomicrobiales</taxon>
        <taxon>Xanthobacteraceae</taxon>
        <taxon>Pseudolabrys</taxon>
    </lineage>
</organism>
<dbReference type="InterPro" id="IPR049492">
    <property type="entry name" value="BD-FAE-like_dom"/>
</dbReference>
<evidence type="ECO:0000313" key="4">
    <source>
        <dbReference type="Proteomes" id="UP000254889"/>
    </source>
</evidence>
<dbReference type="GO" id="GO:0016787">
    <property type="term" value="F:hydrolase activity"/>
    <property type="evidence" value="ECO:0007669"/>
    <property type="project" value="UniProtKB-KW"/>
</dbReference>
<dbReference type="OrthoDB" id="9771666at2"/>
<accession>A0A345ZYY1</accession>
<dbReference type="PANTHER" id="PTHR48081">
    <property type="entry name" value="AB HYDROLASE SUPERFAMILY PROTEIN C4A8.06C"/>
    <property type="match status" value="1"/>
</dbReference>
<evidence type="ECO:0000259" key="2">
    <source>
        <dbReference type="Pfam" id="PF20434"/>
    </source>
</evidence>
<dbReference type="Proteomes" id="UP000254889">
    <property type="component" value="Chromosome"/>
</dbReference>
<dbReference type="Gene3D" id="3.40.50.1820">
    <property type="entry name" value="alpha/beta hydrolase"/>
    <property type="match status" value="1"/>
</dbReference>
<dbReference type="Pfam" id="PF20434">
    <property type="entry name" value="BD-FAE"/>
    <property type="match status" value="1"/>
</dbReference>
<gene>
    <name evidence="3" type="ORF">DW352_17295</name>
</gene>
<dbReference type="InterPro" id="IPR029058">
    <property type="entry name" value="AB_hydrolase_fold"/>
</dbReference>
<reference evidence="3 4" key="1">
    <citation type="submission" date="2018-07" db="EMBL/GenBank/DDBJ databases">
        <authorList>
            <person name="Quirk P.G."/>
            <person name="Krulwich T.A."/>
        </authorList>
    </citation>
    <scope>NUCLEOTIDE SEQUENCE [LARGE SCALE GENOMIC DNA]</scope>
    <source>
        <strain evidence="3 4">CC-BB4</strain>
    </source>
</reference>
<sequence length="281" mass="31196">MAIDYEVEYDNRARVPEHPEIFARWFREGEAYRNASPKLERLSYGPSTRQTLDLFPAANDGPTTPLMLFIHGGWWRSLEPDQFSQMAKGANAHGVTVAVIGYELCPSCSLADIIGQVRAACLYLWRKRRQRFLAVGHSAGAHLAACMLATEWKTLDPTAPNDLVPAAYAISGVFDLAPLTQISVNADLKLTETTAHELSPIYWRVPAGRVLDAVVGGLESSEFLRQSKTIAEAWRQDMVQTRYEEIAGKNHFDVIDPLADPTSAMTQRVVELARQVQGIAL</sequence>
<proteinExistence type="predicted"/>
<keyword evidence="4" id="KW-1185">Reference proteome</keyword>
<keyword evidence="1 3" id="KW-0378">Hydrolase</keyword>